<dbReference type="Proteomes" id="UP000579136">
    <property type="component" value="Unassembled WGS sequence"/>
</dbReference>
<comment type="caution">
    <text evidence="1">The sequence shown here is derived from an EMBL/GenBank/DDBJ whole genome shotgun (WGS) entry which is preliminary data.</text>
</comment>
<dbReference type="Gene3D" id="3.40.30.10">
    <property type="entry name" value="Glutaredoxin"/>
    <property type="match status" value="1"/>
</dbReference>
<dbReference type="RefSeq" id="WP_183673403.1">
    <property type="nucleotide sequence ID" value="NZ_CBCRYX010000002.1"/>
</dbReference>
<dbReference type="Pfam" id="PF14595">
    <property type="entry name" value="Thioredoxin_9"/>
    <property type="match status" value="1"/>
</dbReference>
<name>A0A9Q2CZ16_9STAP</name>
<sequence>MANNLTQWYDKALSTEELRQQFTDLKDGFEYIYDNFNVREDENKELLQEKQFKVLGIVEPWCAHCMLNTPILLHLAEAYDFEVKFSLRDENLDLMEQYQTNGKNIIPKFIVLDNDNNEIGVWGPFAPEVKATVDEYKQQLPPKDSDNYDEKFKDFIKKIREKFTTDEELWYSAYEDIKKTLLNA</sequence>
<gene>
    <name evidence="1" type="ORF">HNQ45_000663</name>
</gene>
<dbReference type="EMBL" id="JACHHF010000003">
    <property type="protein sequence ID" value="MBB5175788.1"/>
    <property type="molecule type" value="Genomic_DNA"/>
</dbReference>
<dbReference type="AlphaFoldDB" id="A0A9Q2CZ16"/>
<accession>A0A9Q2CZ16</accession>
<reference evidence="1 2" key="1">
    <citation type="submission" date="2020-08" db="EMBL/GenBank/DDBJ databases">
        <title>Genomic Encyclopedia of Type Strains, Phase IV (KMG-IV): sequencing the most valuable type-strain genomes for metagenomic binning, comparative biology and taxonomic classification.</title>
        <authorList>
            <person name="Goeker M."/>
        </authorList>
    </citation>
    <scope>NUCLEOTIDE SEQUENCE [LARGE SCALE GENOMIC DNA]</scope>
    <source>
        <strain evidence="1 2">DSM 19163</strain>
    </source>
</reference>
<proteinExistence type="predicted"/>
<evidence type="ECO:0000313" key="2">
    <source>
        <dbReference type="Proteomes" id="UP000579136"/>
    </source>
</evidence>
<dbReference type="SUPFAM" id="SSF52833">
    <property type="entry name" value="Thioredoxin-like"/>
    <property type="match status" value="1"/>
</dbReference>
<evidence type="ECO:0000313" key="1">
    <source>
        <dbReference type="EMBL" id="MBB5175788.1"/>
    </source>
</evidence>
<dbReference type="GO" id="GO:0016853">
    <property type="term" value="F:isomerase activity"/>
    <property type="evidence" value="ECO:0007669"/>
    <property type="project" value="UniProtKB-KW"/>
</dbReference>
<organism evidence="1 2">
    <name type="scientific">Nosocomiicoccus ampullae</name>
    <dbReference type="NCBI Taxonomy" id="489910"/>
    <lineage>
        <taxon>Bacteria</taxon>
        <taxon>Bacillati</taxon>
        <taxon>Bacillota</taxon>
        <taxon>Bacilli</taxon>
        <taxon>Bacillales</taxon>
        <taxon>Staphylococcaceae</taxon>
        <taxon>Nosocomiicoccus</taxon>
    </lineage>
</organism>
<keyword evidence="1" id="KW-0413">Isomerase</keyword>
<dbReference type="InterPro" id="IPR036249">
    <property type="entry name" value="Thioredoxin-like_sf"/>
</dbReference>
<keyword evidence="2" id="KW-1185">Reference proteome</keyword>
<protein>
    <submittedName>
        <fullName evidence="1">Thiol-disulfide isomerase/thioredoxin</fullName>
    </submittedName>
</protein>